<dbReference type="AlphaFoldDB" id="A0A382PQA8"/>
<keyword evidence="2" id="KW-0812">Transmembrane</keyword>
<organism evidence="3">
    <name type="scientific">marine metagenome</name>
    <dbReference type="NCBI Taxonomy" id="408172"/>
    <lineage>
        <taxon>unclassified sequences</taxon>
        <taxon>metagenomes</taxon>
        <taxon>ecological metagenomes</taxon>
    </lineage>
</organism>
<keyword evidence="2" id="KW-0472">Membrane</keyword>
<feature type="compositionally biased region" description="Acidic residues" evidence="1">
    <location>
        <begin position="148"/>
        <end position="158"/>
    </location>
</feature>
<keyword evidence="2" id="KW-1133">Transmembrane helix</keyword>
<proteinExistence type="predicted"/>
<feature type="transmembrane region" description="Helical" evidence="2">
    <location>
        <begin position="35"/>
        <end position="58"/>
    </location>
</feature>
<gene>
    <name evidence="3" type="ORF">METZ01_LOCUS328447</name>
</gene>
<feature type="region of interest" description="Disordered" evidence="1">
    <location>
        <begin position="89"/>
        <end position="206"/>
    </location>
</feature>
<dbReference type="EMBL" id="UINC01109040">
    <property type="protein sequence ID" value="SVC75593.1"/>
    <property type="molecule type" value="Genomic_DNA"/>
</dbReference>
<feature type="compositionally biased region" description="Basic and acidic residues" evidence="1">
    <location>
        <begin position="89"/>
        <end position="101"/>
    </location>
</feature>
<feature type="compositionally biased region" description="Acidic residues" evidence="1">
    <location>
        <begin position="102"/>
        <end position="128"/>
    </location>
</feature>
<sequence>WDDVLVISLEAQKTGSGDSDGFTIPELPPAIQDNLILIVVGLLVVILLSVGIYTFVLAPEDTTADLYKPVKSIDPLKKSLTGVGYKSDLPGESKLNRLEDSKNDDEEEEDDDEAEYEDYDDEEDDTEFDERKILDELTGNHSIRSNDEESDEGDDDDDTPKAAPVKKKAVKKRVAKKSVAKKIKKRPSTKTVSKEPEVNMGKGIKSITCPSCSKVHNMDENTAKFICSCGRRIRI</sequence>
<feature type="compositionally biased region" description="Basic residues" evidence="1">
    <location>
        <begin position="164"/>
        <end position="188"/>
    </location>
</feature>
<reference evidence="3" key="1">
    <citation type="submission" date="2018-05" db="EMBL/GenBank/DDBJ databases">
        <authorList>
            <person name="Lanie J.A."/>
            <person name="Ng W.-L."/>
            <person name="Kazmierczak K.M."/>
            <person name="Andrzejewski T.M."/>
            <person name="Davidsen T.M."/>
            <person name="Wayne K.J."/>
            <person name="Tettelin H."/>
            <person name="Glass J.I."/>
            <person name="Rusch D."/>
            <person name="Podicherti R."/>
            <person name="Tsui H.-C.T."/>
            <person name="Winkler M.E."/>
        </authorList>
    </citation>
    <scope>NUCLEOTIDE SEQUENCE</scope>
</reference>
<evidence type="ECO:0000313" key="3">
    <source>
        <dbReference type="EMBL" id="SVC75593.1"/>
    </source>
</evidence>
<accession>A0A382PQA8</accession>
<protein>
    <submittedName>
        <fullName evidence="3">Uncharacterized protein</fullName>
    </submittedName>
</protein>
<name>A0A382PQA8_9ZZZZ</name>
<evidence type="ECO:0000256" key="2">
    <source>
        <dbReference type="SAM" id="Phobius"/>
    </source>
</evidence>
<evidence type="ECO:0000256" key="1">
    <source>
        <dbReference type="SAM" id="MobiDB-lite"/>
    </source>
</evidence>
<feature type="non-terminal residue" evidence="3">
    <location>
        <position position="1"/>
    </location>
</feature>